<feature type="domain" description="NusB/RsmB/TIM44" evidence="7">
    <location>
        <begin position="10"/>
        <end position="143"/>
    </location>
</feature>
<evidence type="ECO:0000256" key="3">
    <source>
        <dbReference type="ARBA" id="ARBA00022884"/>
    </source>
</evidence>
<protein>
    <recommendedName>
        <fullName evidence="6">Transcription antitermination protein NusB</fullName>
    </recommendedName>
    <alternativeName>
        <fullName evidence="6">Antitermination factor NusB</fullName>
    </alternativeName>
</protein>
<evidence type="ECO:0000256" key="2">
    <source>
        <dbReference type="ARBA" id="ARBA00022814"/>
    </source>
</evidence>
<evidence type="ECO:0000256" key="6">
    <source>
        <dbReference type="HAMAP-Rule" id="MF_00073"/>
    </source>
</evidence>
<proteinExistence type="inferred from homology"/>
<evidence type="ECO:0000313" key="9">
    <source>
        <dbReference type="Proteomes" id="UP000001369"/>
    </source>
</evidence>
<dbReference type="NCBIfam" id="TIGR01951">
    <property type="entry name" value="nusB"/>
    <property type="match status" value="1"/>
</dbReference>
<dbReference type="InterPro" id="IPR035926">
    <property type="entry name" value="NusB-like_sf"/>
</dbReference>
<reference evidence="8 9" key="1">
    <citation type="journal article" date="2009" name="J. Bacteriol.">
        <title>Complete and draft genome sequences of six members of the Aquificales.</title>
        <authorList>
            <person name="Reysenbach A.L."/>
            <person name="Hamamura N."/>
            <person name="Podar M."/>
            <person name="Griffiths E."/>
            <person name="Ferreira S."/>
            <person name="Hochstein R."/>
            <person name="Heidelberg J."/>
            <person name="Johnson J."/>
            <person name="Mead D."/>
            <person name="Pohorille A."/>
            <person name="Sarmiento M."/>
            <person name="Schweighofer K."/>
            <person name="Seshadri R."/>
            <person name="Voytek M.A."/>
        </authorList>
    </citation>
    <scope>NUCLEOTIDE SEQUENCE [LARGE SCALE GENOMIC DNA]</scope>
    <source>
        <strain evidence="9">Az-Fu1 / DSM 15241 / OCM 825</strain>
    </source>
</reference>
<dbReference type="HAMAP" id="MF_00073">
    <property type="entry name" value="NusB"/>
    <property type="match status" value="1"/>
</dbReference>
<sequence>MKQSIKNIQRQARELLLKVFYTFDQKGEPLEDILKEYTNLKEISPEVINYAKEIISFFNEKKDKVDEMIKSHLEKWRFERLGYIEKALLKIAITDFLKLKEKGREENFMIKRIILDTLDLVECYTGSKKSVKFVNGILGRVVRELFKGYEDSFYIRSTQ</sequence>
<comment type="function">
    <text evidence="6">Involved in transcription antitermination. Required for transcription of ribosomal RNA (rRNA) genes. Binds specifically to the boxA antiterminator sequence of the ribosomal RNA (rrn) operons.</text>
</comment>
<dbReference type="InterPro" id="IPR011605">
    <property type="entry name" value="NusB_fam"/>
</dbReference>
<keyword evidence="5 6" id="KW-0804">Transcription</keyword>
<dbReference type="STRING" id="204536.SULAZ_0151"/>
<dbReference type="Proteomes" id="UP000001369">
    <property type="component" value="Chromosome"/>
</dbReference>
<dbReference type="eggNOG" id="COG0781">
    <property type="taxonomic scope" value="Bacteria"/>
</dbReference>
<dbReference type="GO" id="GO:0031564">
    <property type="term" value="P:transcription antitermination"/>
    <property type="evidence" value="ECO:0007669"/>
    <property type="project" value="UniProtKB-KW"/>
</dbReference>
<dbReference type="GO" id="GO:0003723">
    <property type="term" value="F:RNA binding"/>
    <property type="evidence" value="ECO:0007669"/>
    <property type="project" value="UniProtKB-UniRule"/>
</dbReference>
<keyword evidence="9" id="KW-1185">Reference proteome</keyword>
<dbReference type="SUPFAM" id="SSF48013">
    <property type="entry name" value="NusB-like"/>
    <property type="match status" value="1"/>
</dbReference>
<dbReference type="Pfam" id="PF01029">
    <property type="entry name" value="NusB"/>
    <property type="match status" value="1"/>
</dbReference>
<dbReference type="AlphaFoldDB" id="C1DXN6"/>
<evidence type="ECO:0000256" key="4">
    <source>
        <dbReference type="ARBA" id="ARBA00023015"/>
    </source>
</evidence>
<evidence type="ECO:0000256" key="5">
    <source>
        <dbReference type="ARBA" id="ARBA00023163"/>
    </source>
</evidence>
<keyword evidence="2 6" id="KW-0889">Transcription antitermination</keyword>
<evidence type="ECO:0000313" key="8">
    <source>
        <dbReference type="EMBL" id="ACN99120.1"/>
    </source>
</evidence>
<gene>
    <name evidence="6 8" type="primary">nusB</name>
    <name evidence="8" type="ordered locus">SULAZ_0151</name>
</gene>
<evidence type="ECO:0000256" key="1">
    <source>
        <dbReference type="ARBA" id="ARBA00005952"/>
    </source>
</evidence>
<name>C1DXN6_SULAA</name>
<dbReference type="InterPro" id="IPR006027">
    <property type="entry name" value="NusB_RsmB_TIM44"/>
</dbReference>
<dbReference type="KEGG" id="saf:SULAZ_0151"/>
<organism evidence="8 9">
    <name type="scientific">Sulfurihydrogenibium azorense (strain DSM 15241 / OCM 825 / Az-Fu1)</name>
    <dbReference type="NCBI Taxonomy" id="204536"/>
    <lineage>
        <taxon>Bacteria</taxon>
        <taxon>Pseudomonadati</taxon>
        <taxon>Aquificota</taxon>
        <taxon>Aquificia</taxon>
        <taxon>Aquificales</taxon>
        <taxon>Hydrogenothermaceae</taxon>
        <taxon>Sulfurihydrogenibium</taxon>
    </lineage>
</organism>
<keyword evidence="3 6" id="KW-0694">RNA-binding</keyword>
<comment type="similarity">
    <text evidence="1 6">Belongs to the NusB family.</text>
</comment>
<accession>C1DXN6</accession>
<evidence type="ECO:0000259" key="7">
    <source>
        <dbReference type="Pfam" id="PF01029"/>
    </source>
</evidence>
<dbReference type="EMBL" id="CP001229">
    <property type="protein sequence ID" value="ACN99120.1"/>
    <property type="molecule type" value="Genomic_DNA"/>
</dbReference>
<dbReference type="GO" id="GO:0006353">
    <property type="term" value="P:DNA-templated transcription termination"/>
    <property type="evidence" value="ECO:0007669"/>
    <property type="project" value="UniProtKB-UniRule"/>
</dbReference>
<dbReference type="Gene3D" id="1.10.940.10">
    <property type="entry name" value="NusB-like"/>
    <property type="match status" value="1"/>
</dbReference>
<dbReference type="HOGENOM" id="CLU_087843_3_3_0"/>
<dbReference type="RefSeq" id="WP_012674439.1">
    <property type="nucleotide sequence ID" value="NC_012438.1"/>
</dbReference>
<keyword evidence="4 6" id="KW-0805">Transcription regulation</keyword>
<dbReference type="OrthoDB" id="9797817at2"/>